<gene>
    <name evidence="6" type="ORF">OM076_36035</name>
</gene>
<dbReference type="EC" id="2.3.1.47" evidence="2"/>
<dbReference type="InterPro" id="IPR015421">
    <property type="entry name" value="PyrdxlP-dep_Trfase_major"/>
</dbReference>
<dbReference type="Gene3D" id="3.40.640.10">
    <property type="entry name" value="Type I PLP-dependent aspartate aminotransferase-like (Major domain)"/>
    <property type="match status" value="1"/>
</dbReference>
<comment type="cofactor">
    <cofactor evidence="1">
        <name>pyridoxal 5'-phosphate</name>
        <dbReference type="ChEBI" id="CHEBI:597326"/>
    </cofactor>
</comment>
<dbReference type="InterPro" id="IPR015424">
    <property type="entry name" value="PyrdxlP-dep_Trfase"/>
</dbReference>
<sequence length="445" mass="48433">MTDQGIVNSDLGTLGFPRTPVTTTARGPWLEHWLETCRDLSVLRATHPMMDAVIDEVDGRMIRVGGHWLADFASCNYLGFDLDREIIEAIPAYLDAWGTHPSWSRLLGSPVLYEDIEDRLTALLGSEDSLVLPTITHIHMSVIPLLAASGTIFLDSRAHKTVYDGCQVARARGAAVRRFRFEDPAHLDELLGAEADPTRLVCMDGVNSMTGNAPDLPAFAEVARRHGALLYVDDAHGFGVIGERTSDESSPYGMRGNSVIRHAGETYDGIVLVGGFSKAYSSLLAFIACPTEVKQLLKVAAAPYLYSGPSPVASLATVLSGFDVNERRGDALRADLYALTARVLDALRRLDVETPNRSGLPIIEIPLRDHTQIDAVGRFLFERGIYVTLAAYPLVPRDEVGFRVQLTAANTVEEVDRLILALEDLVDRGELRSARVAAGALESAA</sequence>
<dbReference type="InterPro" id="IPR004839">
    <property type="entry name" value="Aminotransferase_I/II_large"/>
</dbReference>
<dbReference type="Proteomes" id="UP001149140">
    <property type="component" value="Unassembled WGS sequence"/>
</dbReference>
<comment type="catalytic activity">
    <reaction evidence="4">
        <text>6-carboxyhexanoyl-[ACP] + L-alanine + H(+) = (8S)-8-amino-7-oxononanoate + holo-[ACP] + CO2</text>
        <dbReference type="Rhea" id="RHEA:42288"/>
        <dbReference type="Rhea" id="RHEA-COMP:9685"/>
        <dbReference type="Rhea" id="RHEA-COMP:9955"/>
        <dbReference type="ChEBI" id="CHEBI:15378"/>
        <dbReference type="ChEBI" id="CHEBI:16526"/>
        <dbReference type="ChEBI" id="CHEBI:57972"/>
        <dbReference type="ChEBI" id="CHEBI:64479"/>
        <dbReference type="ChEBI" id="CHEBI:78846"/>
        <dbReference type="ChEBI" id="CHEBI:149468"/>
        <dbReference type="EC" id="2.3.1.47"/>
    </reaction>
</comment>
<dbReference type="InterPro" id="IPR015422">
    <property type="entry name" value="PyrdxlP-dep_Trfase_small"/>
</dbReference>
<dbReference type="Pfam" id="PF00155">
    <property type="entry name" value="Aminotran_1_2"/>
    <property type="match status" value="1"/>
</dbReference>
<comment type="caution">
    <text evidence="6">The sequence shown here is derived from an EMBL/GenBank/DDBJ whole genome shotgun (WGS) entry which is preliminary data.</text>
</comment>
<dbReference type="GO" id="GO:0008483">
    <property type="term" value="F:transaminase activity"/>
    <property type="evidence" value="ECO:0007669"/>
    <property type="project" value="UniProtKB-KW"/>
</dbReference>
<dbReference type="InterPro" id="IPR050087">
    <property type="entry name" value="AON_synthase_class-II"/>
</dbReference>
<organism evidence="6 7">
    <name type="scientific">Solirubrobacter ginsenosidimutans</name>
    <dbReference type="NCBI Taxonomy" id="490573"/>
    <lineage>
        <taxon>Bacteria</taxon>
        <taxon>Bacillati</taxon>
        <taxon>Actinomycetota</taxon>
        <taxon>Thermoleophilia</taxon>
        <taxon>Solirubrobacterales</taxon>
        <taxon>Solirubrobacteraceae</taxon>
        <taxon>Solirubrobacter</taxon>
    </lineage>
</organism>
<keyword evidence="3" id="KW-0808">Transferase</keyword>
<evidence type="ECO:0000313" key="6">
    <source>
        <dbReference type="EMBL" id="MDA0165734.1"/>
    </source>
</evidence>
<keyword evidence="6" id="KW-0032">Aminotransferase</keyword>
<evidence type="ECO:0000256" key="2">
    <source>
        <dbReference type="ARBA" id="ARBA00013187"/>
    </source>
</evidence>
<dbReference type="Gene3D" id="3.90.1150.10">
    <property type="entry name" value="Aspartate Aminotransferase, domain 1"/>
    <property type="match status" value="1"/>
</dbReference>
<dbReference type="AlphaFoldDB" id="A0A9X3S4F0"/>
<dbReference type="PANTHER" id="PTHR13693">
    <property type="entry name" value="CLASS II AMINOTRANSFERASE/8-AMINO-7-OXONONANOATE SYNTHASE"/>
    <property type="match status" value="1"/>
</dbReference>
<keyword evidence="7" id="KW-1185">Reference proteome</keyword>
<dbReference type="SUPFAM" id="SSF53383">
    <property type="entry name" value="PLP-dependent transferases"/>
    <property type="match status" value="1"/>
</dbReference>
<evidence type="ECO:0000313" key="7">
    <source>
        <dbReference type="Proteomes" id="UP001149140"/>
    </source>
</evidence>
<evidence type="ECO:0000256" key="3">
    <source>
        <dbReference type="ARBA" id="ARBA00022679"/>
    </source>
</evidence>
<proteinExistence type="predicted"/>
<protein>
    <recommendedName>
        <fullName evidence="2">8-amino-7-oxononanoate synthase</fullName>
        <ecNumber evidence="2">2.3.1.47</ecNumber>
    </recommendedName>
</protein>
<name>A0A9X3S4F0_9ACTN</name>
<dbReference type="EMBL" id="JAPDOD010000051">
    <property type="protein sequence ID" value="MDA0165734.1"/>
    <property type="molecule type" value="Genomic_DNA"/>
</dbReference>
<evidence type="ECO:0000256" key="4">
    <source>
        <dbReference type="ARBA" id="ARBA00047715"/>
    </source>
</evidence>
<feature type="domain" description="Aminotransferase class I/classII large" evidence="5">
    <location>
        <begin position="72"/>
        <end position="421"/>
    </location>
</feature>
<accession>A0A9X3S4F0</accession>
<reference evidence="6" key="1">
    <citation type="submission" date="2022-10" db="EMBL/GenBank/DDBJ databases">
        <title>The WGS of Solirubrobacter ginsenosidimutans DSM 21036.</title>
        <authorList>
            <person name="Jiang Z."/>
        </authorList>
    </citation>
    <scope>NUCLEOTIDE SEQUENCE</scope>
    <source>
        <strain evidence="6">DSM 21036</strain>
    </source>
</reference>
<evidence type="ECO:0000259" key="5">
    <source>
        <dbReference type="Pfam" id="PF00155"/>
    </source>
</evidence>
<dbReference type="GO" id="GO:0008710">
    <property type="term" value="F:8-amino-7-oxononanoate synthase activity"/>
    <property type="evidence" value="ECO:0007669"/>
    <property type="project" value="UniProtKB-EC"/>
</dbReference>
<dbReference type="GO" id="GO:0030170">
    <property type="term" value="F:pyridoxal phosphate binding"/>
    <property type="evidence" value="ECO:0007669"/>
    <property type="project" value="InterPro"/>
</dbReference>
<evidence type="ECO:0000256" key="1">
    <source>
        <dbReference type="ARBA" id="ARBA00001933"/>
    </source>
</evidence>